<comment type="caution">
    <text evidence="2">The sequence shown here is derived from an EMBL/GenBank/DDBJ whole genome shotgun (WGS) entry which is preliminary data.</text>
</comment>
<feature type="region of interest" description="Disordered" evidence="1">
    <location>
        <begin position="174"/>
        <end position="230"/>
    </location>
</feature>
<reference evidence="3" key="1">
    <citation type="journal article" date="2015" name="PLoS Genet.">
        <title>Genome Sequence and Transcriptome Analyses of Chrysochromulina tobin: Metabolic Tools for Enhanced Algal Fitness in the Prominent Order Prymnesiales (Haptophyceae).</title>
        <authorList>
            <person name="Hovde B.T."/>
            <person name="Deodato C.R."/>
            <person name="Hunsperger H.M."/>
            <person name="Ryken S.A."/>
            <person name="Yost W."/>
            <person name="Jha R.K."/>
            <person name="Patterson J."/>
            <person name="Monnat R.J. Jr."/>
            <person name="Barlow S.B."/>
            <person name="Starkenburg S.R."/>
            <person name="Cattolico R.A."/>
        </authorList>
    </citation>
    <scope>NUCLEOTIDE SEQUENCE</scope>
    <source>
        <strain evidence="3">CCMP291</strain>
    </source>
</reference>
<dbReference type="OrthoDB" id="674488at2759"/>
<feature type="compositionally biased region" description="Basic residues" evidence="1">
    <location>
        <begin position="1080"/>
        <end position="1090"/>
    </location>
</feature>
<dbReference type="AlphaFoldDB" id="A0A0M0JC41"/>
<keyword evidence="3" id="KW-1185">Reference proteome</keyword>
<protein>
    <submittedName>
        <fullName evidence="2">Uncharacterized protein</fullName>
    </submittedName>
</protein>
<name>A0A0M0JC41_9EUKA</name>
<feature type="compositionally biased region" description="Low complexity" evidence="1">
    <location>
        <begin position="981"/>
        <end position="991"/>
    </location>
</feature>
<gene>
    <name evidence="2" type="ORF">Ctob_002970</name>
</gene>
<proteinExistence type="predicted"/>
<dbReference type="Proteomes" id="UP000037460">
    <property type="component" value="Unassembled WGS sequence"/>
</dbReference>
<organism evidence="2 3">
    <name type="scientific">Chrysochromulina tobinii</name>
    <dbReference type="NCBI Taxonomy" id="1460289"/>
    <lineage>
        <taxon>Eukaryota</taxon>
        <taxon>Haptista</taxon>
        <taxon>Haptophyta</taxon>
        <taxon>Prymnesiophyceae</taxon>
        <taxon>Prymnesiales</taxon>
        <taxon>Chrysochromulinaceae</taxon>
        <taxon>Chrysochromulina</taxon>
    </lineage>
</organism>
<dbReference type="EMBL" id="JWZX01003156">
    <property type="protein sequence ID" value="KOO23788.1"/>
    <property type="molecule type" value="Genomic_DNA"/>
</dbReference>
<evidence type="ECO:0000313" key="2">
    <source>
        <dbReference type="EMBL" id="KOO23788.1"/>
    </source>
</evidence>
<feature type="region of interest" description="Disordered" evidence="1">
    <location>
        <begin position="973"/>
        <end position="1004"/>
    </location>
</feature>
<evidence type="ECO:0000256" key="1">
    <source>
        <dbReference type="SAM" id="MobiDB-lite"/>
    </source>
</evidence>
<feature type="compositionally biased region" description="Polar residues" evidence="1">
    <location>
        <begin position="213"/>
        <end position="230"/>
    </location>
</feature>
<feature type="compositionally biased region" description="Low complexity" evidence="1">
    <location>
        <begin position="194"/>
        <end position="210"/>
    </location>
</feature>
<feature type="compositionally biased region" description="Pro residues" evidence="1">
    <location>
        <begin position="184"/>
        <end position="193"/>
    </location>
</feature>
<feature type="region of interest" description="Disordered" evidence="1">
    <location>
        <begin position="1048"/>
        <end position="1096"/>
    </location>
</feature>
<dbReference type="InterPro" id="IPR032675">
    <property type="entry name" value="LRR_dom_sf"/>
</dbReference>
<evidence type="ECO:0000313" key="3">
    <source>
        <dbReference type="Proteomes" id="UP000037460"/>
    </source>
</evidence>
<sequence length="1130" mass="125585">MRASAGEAPPALRLDDAEAHMGHDAVETFWPLHERTQWLSNAKRTDKMPPNSVPIVCVAHECPGRLRALEPGLYTLNKYRHQTLATALQSMRTALTEALAASMSDPDASALPNQAVTIHLYLAASGGSPLDLTMSIETLAERHLGSDGFVHILASTLNAKEVEEERLAKLAERADLHPSSLESPPRPAFPHGPPNSRSPNRSPRIISLPPLTSAATGASPQPGPASTQPHLRFSAQASPVQKPLRALSTSTSLPEMRFRPARQRLAVERRGEGIAIQLREAMRHVSEVVRRSPTPLHSTLSMWEIDSKGGLSVHQLTGALIQLCVSGELFVSFRPSDIRVIFEELAGPEGSLNILEFEKQLRRYASSFEQEPGQARLQSATGTTQQPPVAAFTTEADLVGTVWSMQEMVSFFLSQGSSYWLAQALIKELSDKGDARITRKEWFDAMDRVSQCTLEQPDVLQSALRLEAITAPVKAPRRENFADLRKLGRGAPIRIEKIEERAILLKQLQIVIRHMDRRCFAEEWHMQSSEKIRPQSITFYDTAAYVIRPATMQHGCSLVEFMSTNGAAQLPDYVVSHWWGDSVRDVQACLTQHARDRQLDLKNSAYWLLSFAQSLWKSSEYLALDPSDTPFHRALELAQGMVSVIDRKAVAFSRIWCCYEMSVALEFAAADDADHLDEHDFKYDMYTCLPHGGAAGITDGLAACDERDDSNKDEREQNVPSSTFEAAFEMKIEHGESNNEGERQRILNMIAGRSPDEPPLKAHYSYNMFISRLFGRLLPRFMRTALARGGPTFRAWLGAQRGSFIRRYRQSFVKTQLSPEGCQEILVHMPEGLVSLTMNVPLTFLPEVKQVDLQPLRGLQTLCLAGSLWLEVLPLWLGSLTALKKLILTDCSRLQSLPDEKVFRKLIAMELLDLTGCHGLFRPDLRGMGGNTFGFVNYSTRRGVDMLISMARKSSSPLKVIDAHGLAMRIDEHETGPEPESTSVLSVASSSGRATGSAPPVQPEGRVAQCNKIHKRLEHLMSKYEEEPEMETAAEEKERWERIEATWGKTAPDDSPDGARLVAPSASMPKVSLAPDTKASGKKRSAKAKGRQAAEIVTPSGQAEWLKWFSEREDERERVVAELMNGLRAL</sequence>
<dbReference type="SUPFAM" id="SSF52047">
    <property type="entry name" value="RNI-like"/>
    <property type="match status" value="1"/>
</dbReference>
<accession>A0A0M0JC41</accession>
<dbReference type="Gene3D" id="3.80.10.10">
    <property type="entry name" value="Ribonuclease Inhibitor"/>
    <property type="match status" value="1"/>
</dbReference>